<keyword evidence="12" id="KW-1185">Reference proteome</keyword>
<dbReference type="Gene3D" id="3.20.20.80">
    <property type="entry name" value="Glycosidases"/>
    <property type="match status" value="1"/>
</dbReference>
<keyword evidence="6 9" id="KW-0732">Signal</keyword>
<comment type="catalytic activity">
    <reaction evidence="1">
        <text>Random hydrolysis of (1-&gt;4)-beta-D-mannosidic linkages in mannans, galactomannans and glucomannans.</text>
        <dbReference type="EC" id="3.2.1.78"/>
    </reaction>
</comment>
<evidence type="ECO:0000256" key="9">
    <source>
        <dbReference type="SAM" id="SignalP"/>
    </source>
</evidence>
<sequence length="384" mass="43440">MKLHRAVSILAAIQVVAAAALPAISERAPNHAAFCKPVGRVFEIDEKAQYFMGTNTYWIGFLTNDDDVDLVMKHLKQVWHYYTKIALRKQVLTRQLWIPPPGTVYYQALVPGSEPYINLGPDGLQRLDVVVDKAVHYGIKLIIPFINNWGDYGGINAYSNYFGTNATNWYTSDAAQAQYRKYIKTVVRRYKHSNAIFAWELGNEPRCHGCSTDIIFNWAKSTSEYIKSLDSRHMVTLGDEGWLVSGGDGAYPYQGVEGVDFERNLSIETLDFGTFHQWPHAWGMPYEWGSQWILEHDAIGKKLGKPVVLEEYGNISTNHTATRLPWLDTVYYDTEIAGDMYWQYADYISTGPTPDDGNAVYYGAPDYIPLVIDHAADMVSKPVP</sequence>
<evidence type="ECO:0000256" key="3">
    <source>
        <dbReference type="ARBA" id="ARBA00005641"/>
    </source>
</evidence>
<comment type="similarity">
    <text evidence="3">Belongs to the glycosyl hydrolase 5 (cellulase A) family.</text>
</comment>
<dbReference type="EC" id="3.2.1.78" evidence="4"/>
<dbReference type="SUPFAM" id="SSF51445">
    <property type="entry name" value="(Trans)glycosidases"/>
    <property type="match status" value="1"/>
</dbReference>
<feature type="signal peptide" evidence="9">
    <location>
        <begin position="1"/>
        <end position="18"/>
    </location>
</feature>
<dbReference type="PANTHER" id="PTHR31451:SF39">
    <property type="entry name" value="MANNAN ENDO-1,4-BETA-MANNOSIDASE 1"/>
    <property type="match status" value="1"/>
</dbReference>
<keyword evidence="7" id="KW-0378">Hydrolase</keyword>
<name>A0AAD6J457_DREDA</name>
<dbReference type="InterPro" id="IPR045053">
    <property type="entry name" value="MAN-like"/>
</dbReference>
<keyword evidence="8" id="KW-0326">Glycosidase</keyword>
<dbReference type="InterPro" id="IPR017853">
    <property type="entry name" value="GH"/>
</dbReference>
<evidence type="ECO:0000259" key="10">
    <source>
        <dbReference type="Pfam" id="PF26410"/>
    </source>
</evidence>
<dbReference type="Pfam" id="PF26410">
    <property type="entry name" value="GH5_mannosidase"/>
    <property type="match status" value="1"/>
</dbReference>
<accession>A0AAD6J457</accession>
<protein>
    <recommendedName>
        <fullName evidence="4">mannan endo-1,4-beta-mannosidase</fullName>
        <ecNumber evidence="4">3.2.1.78</ecNumber>
    </recommendedName>
</protein>
<comment type="caution">
    <text evidence="11">The sequence shown here is derived from an EMBL/GenBank/DDBJ whole genome shotgun (WGS) entry which is preliminary data.</text>
</comment>
<evidence type="ECO:0000313" key="11">
    <source>
        <dbReference type="EMBL" id="KAJ6263736.1"/>
    </source>
</evidence>
<feature type="domain" description="Glycoside hydrolase family 5" evidence="10">
    <location>
        <begin position="156"/>
        <end position="314"/>
    </location>
</feature>
<proteinExistence type="inferred from homology"/>
<dbReference type="Proteomes" id="UP001221413">
    <property type="component" value="Unassembled WGS sequence"/>
</dbReference>
<evidence type="ECO:0000256" key="8">
    <source>
        <dbReference type="ARBA" id="ARBA00023295"/>
    </source>
</evidence>
<dbReference type="PANTHER" id="PTHR31451">
    <property type="match status" value="1"/>
</dbReference>
<reference evidence="11" key="1">
    <citation type="submission" date="2023-01" db="EMBL/GenBank/DDBJ databases">
        <title>The chitinases involved in constricting ring structure development in the nematode-trapping fungus Drechslerella dactyloides.</title>
        <authorList>
            <person name="Wang R."/>
            <person name="Zhang L."/>
            <person name="Tang P."/>
            <person name="Li S."/>
            <person name="Liang L."/>
        </authorList>
    </citation>
    <scope>NUCLEOTIDE SEQUENCE</scope>
    <source>
        <strain evidence="11">YMF1.00031</strain>
    </source>
</reference>
<evidence type="ECO:0000256" key="2">
    <source>
        <dbReference type="ARBA" id="ARBA00004613"/>
    </source>
</evidence>
<evidence type="ECO:0000256" key="7">
    <source>
        <dbReference type="ARBA" id="ARBA00022801"/>
    </source>
</evidence>
<dbReference type="InterPro" id="IPR001547">
    <property type="entry name" value="Glyco_hydro_5"/>
</dbReference>
<keyword evidence="5" id="KW-0964">Secreted</keyword>
<dbReference type="GO" id="GO:0016985">
    <property type="term" value="F:mannan endo-1,4-beta-mannosidase activity"/>
    <property type="evidence" value="ECO:0007669"/>
    <property type="project" value="UniProtKB-EC"/>
</dbReference>
<dbReference type="EMBL" id="JAQGDS010000002">
    <property type="protein sequence ID" value="KAJ6263736.1"/>
    <property type="molecule type" value="Genomic_DNA"/>
</dbReference>
<gene>
    <name evidence="11" type="ORF">Dda_2306</name>
</gene>
<dbReference type="AlphaFoldDB" id="A0AAD6J457"/>
<comment type="subcellular location">
    <subcellularLocation>
        <location evidence="2">Secreted</location>
    </subcellularLocation>
</comment>
<dbReference type="GO" id="GO:0005576">
    <property type="term" value="C:extracellular region"/>
    <property type="evidence" value="ECO:0007669"/>
    <property type="project" value="UniProtKB-SubCell"/>
</dbReference>
<evidence type="ECO:0000256" key="6">
    <source>
        <dbReference type="ARBA" id="ARBA00022729"/>
    </source>
</evidence>
<evidence type="ECO:0000313" key="12">
    <source>
        <dbReference type="Proteomes" id="UP001221413"/>
    </source>
</evidence>
<feature type="chain" id="PRO_5041906536" description="mannan endo-1,4-beta-mannosidase" evidence="9">
    <location>
        <begin position="19"/>
        <end position="384"/>
    </location>
</feature>
<organism evidence="11 12">
    <name type="scientific">Drechslerella dactyloides</name>
    <name type="common">Nematode-trapping fungus</name>
    <name type="synonym">Arthrobotrys dactyloides</name>
    <dbReference type="NCBI Taxonomy" id="74499"/>
    <lineage>
        <taxon>Eukaryota</taxon>
        <taxon>Fungi</taxon>
        <taxon>Dikarya</taxon>
        <taxon>Ascomycota</taxon>
        <taxon>Pezizomycotina</taxon>
        <taxon>Orbiliomycetes</taxon>
        <taxon>Orbiliales</taxon>
        <taxon>Orbiliaceae</taxon>
        <taxon>Drechslerella</taxon>
    </lineage>
</organism>
<evidence type="ECO:0000256" key="4">
    <source>
        <dbReference type="ARBA" id="ARBA00012706"/>
    </source>
</evidence>
<evidence type="ECO:0000256" key="5">
    <source>
        <dbReference type="ARBA" id="ARBA00022525"/>
    </source>
</evidence>
<dbReference type="GO" id="GO:0046355">
    <property type="term" value="P:mannan catabolic process"/>
    <property type="evidence" value="ECO:0007669"/>
    <property type="project" value="UniProtKB-ARBA"/>
</dbReference>
<evidence type="ECO:0000256" key="1">
    <source>
        <dbReference type="ARBA" id="ARBA00001678"/>
    </source>
</evidence>